<evidence type="ECO:0000256" key="3">
    <source>
        <dbReference type="SAM" id="MobiDB-lite"/>
    </source>
</evidence>
<name>A0ABD4ZTU6_ENTGA</name>
<keyword evidence="4" id="KW-0472">Membrane</keyword>
<evidence type="ECO:0000256" key="1">
    <source>
        <dbReference type="ARBA" id="ARBA00022801"/>
    </source>
</evidence>
<evidence type="ECO:0000256" key="4">
    <source>
        <dbReference type="SAM" id="Phobius"/>
    </source>
</evidence>
<dbReference type="RefSeq" id="WP_167757151.1">
    <property type="nucleotide sequence ID" value="NZ_CP078505.1"/>
</dbReference>
<evidence type="ECO:0000313" key="6">
    <source>
        <dbReference type="Proteomes" id="UP001241571"/>
    </source>
</evidence>
<feature type="compositionally biased region" description="Basic and acidic residues" evidence="3">
    <location>
        <begin position="76"/>
        <end position="88"/>
    </location>
</feature>
<feature type="transmembrane region" description="Helical" evidence="4">
    <location>
        <begin position="12"/>
        <end position="29"/>
    </location>
</feature>
<dbReference type="NCBIfam" id="TIGR01076">
    <property type="entry name" value="sortase_fam"/>
    <property type="match status" value="1"/>
</dbReference>
<dbReference type="InterPro" id="IPR005754">
    <property type="entry name" value="Sortase"/>
</dbReference>
<feature type="active site" description="Acyl-thioester intermediate" evidence="2">
    <location>
        <position position="214"/>
    </location>
</feature>
<dbReference type="Proteomes" id="UP001241571">
    <property type="component" value="Unassembled WGS sequence"/>
</dbReference>
<dbReference type="Pfam" id="PF04203">
    <property type="entry name" value="Sortase"/>
    <property type="match status" value="1"/>
</dbReference>
<dbReference type="NCBIfam" id="NF033745">
    <property type="entry name" value="class_C_sortase"/>
    <property type="match status" value="1"/>
</dbReference>
<organism evidence="5 6">
    <name type="scientific">Enterococcus gallinarum</name>
    <dbReference type="NCBI Taxonomy" id="1353"/>
    <lineage>
        <taxon>Bacteria</taxon>
        <taxon>Bacillati</taxon>
        <taxon>Bacillota</taxon>
        <taxon>Bacilli</taxon>
        <taxon>Lactobacillales</taxon>
        <taxon>Enterococcaceae</taxon>
        <taxon>Enterococcus</taxon>
    </lineage>
</organism>
<proteinExistence type="predicted"/>
<feature type="transmembrane region" description="Helical" evidence="4">
    <location>
        <begin position="253"/>
        <end position="272"/>
    </location>
</feature>
<dbReference type="AlphaFoldDB" id="A0ABD4ZTU6"/>
<reference evidence="5 6" key="1">
    <citation type="submission" date="2023-06" db="EMBL/GenBank/DDBJ databases">
        <title>Acute promotion of culturable opportunistic pathogens and persistent increase of antibiotic resistance following antibiotic exposure in mouse gut microbiota.</title>
        <authorList>
            <person name="Li L."/>
            <person name="Wang B."/>
            <person name="Sun Y."/>
            <person name="Wang M."/>
            <person name="Xu H."/>
        </authorList>
    </citation>
    <scope>NUCLEOTIDE SEQUENCE [LARGE SCALE GENOMIC DNA]</scope>
    <source>
        <strain evidence="5 6">CRI2_2</strain>
    </source>
</reference>
<protein>
    <submittedName>
        <fullName evidence="5">Class C sortase</fullName>
    </submittedName>
</protein>
<keyword evidence="4" id="KW-0812">Transmembrane</keyword>
<evidence type="ECO:0000313" key="5">
    <source>
        <dbReference type="EMBL" id="MDL4936011.1"/>
    </source>
</evidence>
<comment type="caution">
    <text evidence="5">The sequence shown here is derived from an EMBL/GenBank/DDBJ whole genome shotgun (WGS) entry which is preliminary data.</text>
</comment>
<feature type="active site" description="Proton donor/acceptor" evidence="2">
    <location>
        <position position="152"/>
    </location>
</feature>
<feature type="region of interest" description="Disordered" evidence="3">
    <location>
        <begin position="66"/>
        <end position="88"/>
    </location>
</feature>
<gene>
    <name evidence="5" type="ORF">QRX88_09820</name>
</gene>
<dbReference type="SUPFAM" id="SSF63817">
    <property type="entry name" value="Sortase"/>
    <property type="match status" value="1"/>
</dbReference>
<keyword evidence="1" id="KW-0378">Hydrolase</keyword>
<dbReference type="GO" id="GO:0016787">
    <property type="term" value="F:hydrolase activity"/>
    <property type="evidence" value="ECO:0007669"/>
    <property type="project" value="UniProtKB-KW"/>
</dbReference>
<accession>A0ABD4ZTU6</accession>
<dbReference type="EMBL" id="JASUBT010000006">
    <property type="protein sequence ID" value="MDL4936011.1"/>
    <property type="molecule type" value="Genomic_DNA"/>
</dbReference>
<dbReference type="Gene3D" id="2.40.260.10">
    <property type="entry name" value="Sortase"/>
    <property type="match status" value="1"/>
</dbReference>
<keyword evidence="4" id="KW-1133">Transmembrane helix</keyword>
<sequence length="292" mass="33222">MKQKKRHPLDLIMLLVFFIGILSLAYPFVSDTLNDYLDQQIIKNYQKKAKSEHASVIAELNKQMREANEKMASNEPKTEADPFSKEKKENQNSLKSYIEAHTIGVLTIPKINVNLPIFDQTTTKLLEKGACLLEGTSYPVGGVSTHAVLSSHRGLPQAKLFTDLPRLQIEDRFYIEINGQYLAYQIDQIQTVAPTKTETLQIQDNQDLVTLVTCTPYMINSHRLLVRGHRVAVEQEEISASLSKVQQAKRTTFLLVTGLIVVLLMLSLVMVIKHFTKVKNTCSFKNQMQKFW</sequence>
<evidence type="ECO:0000256" key="2">
    <source>
        <dbReference type="PIRSR" id="PIRSR605754-1"/>
    </source>
</evidence>
<dbReference type="CDD" id="cd05827">
    <property type="entry name" value="Sortase_C"/>
    <property type="match status" value="1"/>
</dbReference>
<dbReference type="InterPro" id="IPR023365">
    <property type="entry name" value="Sortase_dom-sf"/>
</dbReference>
<dbReference type="InterPro" id="IPR042002">
    <property type="entry name" value="Sortase_C"/>
</dbReference>